<evidence type="ECO:0000313" key="1">
    <source>
        <dbReference type="EMBL" id="OQR89583.1"/>
    </source>
</evidence>
<evidence type="ECO:0000313" key="2">
    <source>
        <dbReference type="Proteomes" id="UP000243217"/>
    </source>
</evidence>
<dbReference type="InterPro" id="IPR036770">
    <property type="entry name" value="Ankyrin_rpt-contain_sf"/>
</dbReference>
<dbReference type="AlphaFoldDB" id="A0A1V9YVG1"/>
<protein>
    <submittedName>
        <fullName evidence="1">Uncharacterized protein</fullName>
    </submittedName>
</protein>
<proteinExistence type="predicted"/>
<dbReference type="PANTHER" id="PTHR46586">
    <property type="entry name" value="ANKYRIN REPEAT-CONTAINING PROTEIN"/>
    <property type="match status" value="1"/>
</dbReference>
<organism evidence="1 2">
    <name type="scientific">Thraustotheca clavata</name>
    <dbReference type="NCBI Taxonomy" id="74557"/>
    <lineage>
        <taxon>Eukaryota</taxon>
        <taxon>Sar</taxon>
        <taxon>Stramenopiles</taxon>
        <taxon>Oomycota</taxon>
        <taxon>Saprolegniomycetes</taxon>
        <taxon>Saprolegniales</taxon>
        <taxon>Achlyaceae</taxon>
        <taxon>Thraustotheca</taxon>
    </lineage>
</organism>
<gene>
    <name evidence="1" type="ORF">THRCLA_22667</name>
</gene>
<sequence length="70" mass="7887">MRIATWTATNGCSTEAMDGAANNGHLDIVQFIHENRFEGCTPNALYGDIQNGYPNIVEYLLTHRQEHEVH</sequence>
<dbReference type="Proteomes" id="UP000243217">
    <property type="component" value="Unassembled WGS sequence"/>
</dbReference>
<accession>A0A1V9YVG1</accession>
<dbReference type="PANTHER" id="PTHR46586:SF3">
    <property type="entry name" value="ANKYRIN REPEAT-CONTAINING PROTEIN"/>
    <property type="match status" value="1"/>
</dbReference>
<name>A0A1V9YVG1_9STRA</name>
<keyword evidence="2" id="KW-1185">Reference proteome</keyword>
<dbReference type="SUPFAM" id="SSF140860">
    <property type="entry name" value="Pseudo ankyrin repeat-like"/>
    <property type="match status" value="1"/>
</dbReference>
<dbReference type="InterPro" id="IPR052050">
    <property type="entry name" value="SecEffector_AnkRepeat"/>
</dbReference>
<dbReference type="Gene3D" id="1.25.40.20">
    <property type="entry name" value="Ankyrin repeat-containing domain"/>
    <property type="match status" value="1"/>
</dbReference>
<comment type="caution">
    <text evidence="1">The sequence shown here is derived from an EMBL/GenBank/DDBJ whole genome shotgun (WGS) entry which is preliminary data.</text>
</comment>
<reference evidence="1 2" key="1">
    <citation type="journal article" date="2014" name="Genome Biol. Evol.">
        <title>The secreted proteins of Achlya hypogyna and Thraustotheca clavata identify the ancestral oomycete secretome and reveal gene acquisitions by horizontal gene transfer.</title>
        <authorList>
            <person name="Misner I."/>
            <person name="Blouin N."/>
            <person name="Leonard G."/>
            <person name="Richards T.A."/>
            <person name="Lane C.E."/>
        </authorList>
    </citation>
    <scope>NUCLEOTIDE SEQUENCE [LARGE SCALE GENOMIC DNA]</scope>
    <source>
        <strain evidence="1 2">ATCC 34112</strain>
    </source>
</reference>
<dbReference type="EMBL" id="JNBS01002706">
    <property type="protein sequence ID" value="OQR89583.1"/>
    <property type="molecule type" value="Genomic_DNA"/>
</dbReference>
<dbReference type="OrthoDB" id="76773at2759"/>